<gene>
    <name evidence="1" type="ORF">GH714_015984</name>
</gene>
<comment type="caution">
    <text evidence="1">The sequence shown here is derived from an EMBL/GenBank/DDBJ whole genome shotgun (WGS) entry which is preliminary data.</text>
</comment>
<dbReference type="EMBL" id="JAAGAX010000018">
    <property type="protein sequence ID" value="KAF2283804.1"/>
    <property type="molecule type" value="Genomic_DNA"/>
</dbReference>
<dbReference type="AlphaFoldDB" id="A0A6A6K5K0"/>
<reference evidence="1 2" key="1">
    <citation type="journal article" date="2020" name="Mol. Plant">
        <title>The Chromosome-Based Rubber Tree Genome Provides New Insights into Spurge Genome Evolution and Rubber Biosynthesis.</title>
        <authorList>
            <person name="Liu J."/>
            <person name="Shi C."/>
            <person name="Shi C.C."/>
            <person name="Li W."/>
            <person name="Zhang Q.J."/>
            <person name="Zhang Y."/>
            <person name="Li K."/>
            <person name="Lu H.F."/>
            <person name="Shi C."/>
            <person name="Zhu S.T."/>
            <person name="Xiao Z.Y."/>
            <person name="Nan H."/>
            <person name="Yue Y."/>
            <person name="Zhu X.G."/>
            <person name="Wu Y."/>
            <person name="Hong X.N."/>
            <person name="Fan G.Y."/>
            <person name="Tong Y."/>
            <person name="Zhang D."/>
            <person name="Mao C.L."/>
            <person name="Liu Y.L."/>
            <person name="Hao S.J."/>
            <person name="Liu W.Q."/>
            <person name="Lv M.Q."/>
            <person name="Zhang H.B."/>
            <person name="Liu Y."/>
            <person name="Hu-Tang G.R."/>
            <person name="Wang J.P."/>
            <person name="Wang J.H."/>
            <person name="Sun Y.H."/>
            <person name="Ni S.B."/>
            <person name="Chen W.B."/>
            <person name="Zhang X.C."/>
            <person name="Jiao Y.N."/>
            <person name="Eichler E.E."/>
            <person name="Li G.H."/>
            <person name="Liu X."/>
            <person name="Gao L.Z."/>
        </authorList>
    </citation>
    <scope>NUCLEOTIDE SEQUENCE [LARGE SCALE GENOMIC DNA]</scope>
    <source>
        <strain evidence="2">cv. GT1</strain>
        <tissue evidence="1">Leaf</tissue>
    </source>
</reference>
<organism evidence="1 2">
    <name type="scientific">Hevea brasiliensis</name>
    <name type="common">Para rubber tree</name>
    <name type="synonym">Siphonia brasiliensis</name>
    <dbReference type="NCBI Taxonomy" id="3981"/>
    <lineage>
        <taxon>Eukaryota</taxon>
        <taxon>Viridiplantae</taxon>
        <taxon>Streptophyta</taxon>
        <taxon>Embryophyta</taxon>
        <taxon>Tracheophyta</taxon>
        <taxon>Spermatophyta</taxon>
        <taxon>Magnoliopsida</taxon>
        <taxon>eudicotyledons</taxon>
        <taxon>Gunneridae</taxon>
        <taxon>Pentapetalae</taxon>
        <taxon>rosids</taxon>
        <taxon>fabids</taxon>
        <taxon>Malpighiales</taxon>
        <taxon>Euphorbiaceae</taxon>
        <taxon>Crotonoideae</taxon>
        <taxon>Micrandreae</taxon>
        <taxon>Hevea</taxon>
    </lineage>
</organism>
<sequence length="141" mass="15426">MVSIINDIKDEEDVEINKEDGKSVDVEDFSWCYEENAKNIGSFDEMQESDQEFVEEYQVFDLDKVDVKELASKESDAVGRENLTTDLNISKDSHLAGLLDLKGISGGDVGYLGPSNSVATANVKAIAKLSANASVLVRISF</sequence>
<evidence type="ECO:0000313" key="1">
    <source>
        <dbReference type="EMBL" id="KAF2283804.1"/>
    </source>
</evidence>
<proteinExistence type="predicted"/>
<keyword evidence="2" id="KW-1185">Reference proteome</keyword>
<evidence type="ECO:0000313" key="2">
    <source>
        <dbReference type="Proteomes" id="UP000467840"/>
    </source>
</evidence>
<name>A0A6A6K5K0_HEVBR</name>
<dbReference type="Proteomes" id="UP000467840">
    <property type="component" value="Chromosome 12"/>
</dbReference>
<accession>A0A6A6K5K0</accession>
<protein>
    <submittedName>
        <fullName evidence="1">Uncharacterized protein</fullName>
    </submittedName>
</protein>